<reference evidence="1" key="2">
    <citation type="journal article" date="2021" name="Front. Microbiol.">
        <title>Comprehensive Comparative Genomics and Phenotyping of Methylobacterium Species.</title>
        <authorList>
            <person name="Alessa O."/>
            <person name="Ogura Y."/>
            <person name="Fujitani Y."/>
            <person name="Takami H."/>
            <person name="Hayashi T."/>
            <person name="Sahin N."/>
            <person name="Tani A."/>
        </authorList>
    </citation>
    <scope>NUCLEOTIDE SEQUENCE</scope>
    <source>
        <strain evidence="1">DSM 22415</strain>
    </source>
</reference>
<gene>
    <name evidence="1" type="ORF">IFDJLNFL_3442</name>
    <name evidence="2" type="ORF">MTDSW087_05810</name>
</gene>
<evidence type="ECO:0000313" key="2">
    <source>
        <dbReference type="EMBL" id="VUF16059.1"/>
    </source>
</evidence>
<proteinExistence type="predicted"/>
<dbReference type="Proteomes" id="UP001055303">
    <property type="component" value="Unassembled WGS sequence"/>
</dbReference>
<accession>A0A564G699</accession>
<dbReference type="InterPro" id="IPR029063">
    <property type="entry name" value="SAM-dependent_MTases_sf"/>
</dbReference>
<evidence type="ECO:0000313" key="4">
    <source>
        <dbReference type="Proteomes" id="UP001055303"/>
    </source>
</evidence>
<dbReference type="AlphaFoldDB" id="A0A564G699"/>
<keyword evidence="4" id="KW-1185">Reference proteome</keyword>
<evidence type="ECO:0000313" key="3">
    <source>
        <dbReference type="Proteomes" id="UP000401717"/>
    </source>
</evidence>
<dbReference type="PANTHER" id="PTHR20974:SF0">
    <property type="entry name" value="UPF0585 PROTEIN CG18661"/>
    <property type="match status" value="1"/>
</dbReference>
<dbReference type="OrthoDB" id="5525831at2"/>
<sequence length="223" mass="23809">MIVRCAVLEWDGVLSQSVSTDGALFAPAVARNKGLILDVLRRVLPDAGLVLEVASGSGEHVVHFGSALPNLRWQPSDPDPRALRSIEAHKQASDLPNILPPVPLDVCTENWPVLPAEAVLAINMVHIAPWSATEGLMAGTGRVLPEGGLLFLYGPFRVAGAHVAQSNAAFDEDLRARDPAWGVRDIEAVSDAALAQGLRLVECASMPANNFSLVYRKNSRGDL</sequence>
<dbReference type="EMBL" id="BPQI01000106">
    <property type="protein sequence ID" value="GJD57539.1"/>
    <property type="molecule type" value="Genomic_DNA"/>
</dbReference>
<dbReference type="Pfam" id="PF06080">
    <property type="entry name" value="DUF938"/>
    <property type="match status" value="1"/>
</dbReference>
<name>A0A564G699_9HYPH</name>
<dbReference type="EMBL" id="CABFVH010000090">
    <property type="protein sequence ID" value="VUF16059.1"/>
    <property type="molecule type" value="Genomic_DNA"/>
</dbReference>
<dbReference type="SUPFAM" id="SSF53335">
    <property type="entry name" value="S-adenosyl-L-methionine-dependent methyltransferases"/>
    <property type="match status" value="1"/>
</dbReference>
<evidence type="ECO:0008006" key="5">
    <source>
        <dbReference type="Google" id="ProtNLM"/>
    </source>
</evidence>
<dbReference type="InterPro" id="IPR010342">
    <property type="entry name" value="DUF938"/>
</dbReference>
<dbReference type="Gene3D" id="3.40.50.150">
    <property type="entry name" value="Vaccinia Virus protein VP39"/>
    <property type="match status" value="1"/>
</dbReference>
<evidence type="ECO:0000313" key="1">
    <source>
        <dbReference type="EMBL" id="GJD57539.1"/>
    </source>
</evidence>
<reference evidence="1" key="3">
    <citation type="submission" date="2021-08" db="EMBL/GenBank/DDBJ databases">
        <authorList>
            <person name="Tani A."/>
            <person name="Ola A."/>
            <person name="Ogura Y."/>
            <person name="Katsura K."/>
            <person name="Hayashi T."/>
        </authorList>
    </citation>
    <scope>NUCLEOTIDE SEQUENCE</scope>
    <source>
        <strain evidence="1">DSM 22415</strain>
    </source>
</reference>
<dbReference type="PANTHER" id="PTHR20974">
    <property type="entry name" value="UPF0585 PROTEIN CG18661"/>
    <property type="match status" value="1"/>
</dbReference>
<dbReference type="Proteomes" id="UP000401717">
    <property type="component" value="Unassembled WGS sequence"/>
</dbReference>
<reference evidence="2 3" key="1">
    <citation type="submission" date="2019-06" db="EMBL/GenBank/DDBJ databases">
        <authorList>
            <person name="Rodrigo-Torres L."/>
            <person name="Arahal R. D."/>
            <person name="Lucena T."/>
        </authorList>
    </citation>
    <scope>NUCLEOTIDE SEQUENCE [LARGE SCALE GENOMIC DNA]</scope>
    <source>
        <strain evidence="2 3">SW08-7</strain>
    </source>
</reference>
<protein>
    <recommendedName>
        <fullName evidence="5">DUF938 domain-containing protein</fullName>
    </recommendedName>
</protein>
<organism evidence="2 3">
    <name type="scientific">Methylobacterium dankookense</name>
    <dbReference type="NCBI Taxonomy" id="560405"/>
    <lineage>
        <taxon>Bacteria</taxon>
        <taxon>Pseudomonadati</taxon>
        <taxon>Pseudomonadota</taxon>
        <taxon>Alphaproteobacteria</taxon>
        <taxon>Hyphomicrobiales</taxon>
        <taxon>Methylobacteriaceae</taxon>
        <taxon>Methylobacterium</taxon>
    </lineage>
</organism>